<evidence type="ECO:0000256" key="1">
    <source>
        <dbReference type="SAM" id="Coils"/>
    </source>
</evidence>
<proteinExistence type="predicted"/>
<dbReference type="AlphaFoldDB" id="A0A8H3X4D9"/>
<protein>
    <submittedName>
        <fullName evidence="2">Uncharacterized protein</fullName>
    </submittedName>
</protein>
<organism evidence="2 3">
    <name type="scientific">Gigaspora margarita</name>
    <dbReference type="NCBI Taxonomy" id="4874"/>
    <lineage>
        <taxon>Eukaryota</taxon>
        <taxon>Fungi</taxon>
        <taxon>Fungi incertae sedis</taxon>
        <taxon>Mucoromycota</taxon>
        <taxon>Glomeromycotina</taxon>
        <taxon>Glomeromycetes</taxon>
        <taxon>Diversisporales</taxon>
        <taxon>Gigasporaceae</taxon>
        <taxon>Gigaspora</taxon>
    </lineage>
</organism>
<accession>A0A8H3X4D9</accession>
<feature type="coiled-coil region" evidence="1">
    <location>
        <begin position="42"/>
        <end position="101"/>
    </location>
</feature>
<evidence type="ECO:0000313" key="2">
    <source>
        <dbReference type="EMBL" id="KAF0405624.1"/>
    </source>
</evidence>
<dbReference type="Proteomes" id="UP000439903">
    <property type="component" value="Unassembled WGS sequence"/>
</dbReference>
<dbReference type="EMBL" id="WTPW01001948">
    <property type="protein sequence ID" value="KAF0405624.1"/>
    <property type="molecule type" value="Genomic_DNA"/>
</dbReference>
<sequence>MPRHQEINRLQMPRCQQEINSLRNENQFLSQVVQGRMIEGAFSELRDNNHRLNQDNQRLNQDLEIMARVRDNRIAAQDVQIRNLQERVEQYSAELRERGKIFLTKLINS</sequence>
<name>A0A8H3X4D9_GIGMA</name>
<comment type="caution">
    <text evidence="2">The sequence shown here is derived from an EMBL/GenBank/DDBJ whole genome shotgun (WGS) entry which is preliminary data.</text>
</comment>
<evidence type="ECO:0000313" key="3">
    <source>
        <dbReference type="Proteomes" id="UP000439903"/>
    </source>
</evidence>
<keyword evidence="1" id="KW-0175">Coiled coil</keyword>
<keyword evidence="3" id="KW-1185">Reference proteome</keyword>
<reference evidence="2 3" key="1">
    <citation type="journal article" date="2019" name="Environ. Microbiol.">
        <title>At the nexus of three kingdoms: the genome of the mycorrhizal fungus Gigaspora margarita provides insights into plant, endobacterial and fungal interactions.</title>
        <authorList>
            <person name="Venice F."/>
            <person name="Ghignone S."/>
            <person name="Salvioli di Fossalunga A."/>
            <person name="Amselem J."/>
            <person name="Novero M."/>
            <person name="Xianan X."/>
            <person name="Sedzielewska Toro K."/>
            <person name="Morin E."/>
            <person name="Lipzen A."/>
            <person name="Grigoriev I.V."/>
            <person name="Henrissat B."/>
            <person name="Martin F.M."/>
            <person name="Bonfante P."/>
        </authorList>
    </citation>
    <scope>NUCLEOTIDE SEQUENCE [LARGE SCALE GENOMIC DNA]</scope>
    <source>
        <strain evidence="2 3">BEG34</strain>
    </source>
</reference>
<gene>
    <name evidence="2" type="ORF">F8M41_008919</name>
</gene>
<dbReference type="OrthoDB" id="2436360at2759"/>